<evidence type="ECO:0000256" key="1">
    <source>
        <dbReference type="ARBA" id="ARBA00022679"/>
    </source>
</evidence>
<dbReference type="GO" id="GO:0005524">
    <property type="term" value="F:ATP binding"/>
    <property type="evidence" value="ECO:0007669"/>
    <property type="project" value="UniProtKB-KW"/>
</dbReference>
<evidence type="ECO:0000256" key="3">
    <source>
        <dbReference type="ARBA" id="ARBA00022777"/>
    </source>
</evidence>
<dbReference type="Proteomes" id="UP000017559">
    <property type="component" value="Unassembled WGS sequence"/>
</dbReference>
<accession>V2XSY8</accession>
<dbReference type="SMART" id="SM00220">
    <property type="entry name" value="S_TKc"/>
    <property type="match status" value="1"/>
</dbReference>
<dbReference type="Gene3D" id="1.10.510.10">
    <property type="entry name" value="Transferase(Phosphotransferase) domain 1"/>
    <property type="match status" value="1"/>
</dbReference>
<evidence type="ECO:0000313" key="8">
    <source>
        <dbReference type="Proteomes" id="UP000017559"/>
    </source>
</evidence>
<evidence type="ECO:0000259" key="6">
    <source>
        <dbReference type="PROSITE" id="PS50011"/>
    </source>
</evidence>
<keyword evidence="3" id="KW-0418">Kinase</keyword>
<evidence type="ECO:0000313" key="7">
    <source>
        <dbReference type="EMBL" id="ESK95620.1"/>
    </source>
</evidence>
<dbReference type="HOGENOM" id="CLU_432832_0_0_1"/>
<dbReference type="SUPFAM" id="SSF56112">
    <property type="entry name" value="Protein kinase-like (PK-like)"/>
    <property type="match status" value="1"/>
</dbReference>
<dbReference type="PROSITE" id="PS00108">
    <property type="entry name" value="PROTEIN_KINASE_ST"/>
    <property type="match status" value="1"/>
</dbReference>
<dbReference type="OrthoDB" id="3236663at2759"/>
<comment type="caution">
    <text evidence="7">The sequence shown here is derived from an EMBL/GenBank/DDBJ whole genome shotgun (WGS) entry which is preliminary data.</text>
</comment>
<dbReference type="KEGG" id="mrr:Moror_12592"/>
<dbReference type="InterPro" id="IPR051681">
    <property type="entry name" value="Ser/Thr_Kinases-Pseudokinases"/>
</dbReference>
<organism evidence="7 8">
    <name type="scientific">Moniliophthora roreri (strain MCA 2997)</name>
    <name type="common">Cocoa frosty pod rot fungus</name>
    <name type="synonym">Crinipellis roreri</name>
    <dbReference type="NCBI Taxonomy" id="1381753"/>
    <lineage>
        <taxon>Eukaryota</taxon>
        <taxon>Fungi</taxon>
        <taxon>Dikarya</taxon>
        <taxon>Basidiomycota</taxon>
        <taxon>Agaricomycotina</taxon>
        <taxon>Agaricomycetes</taxon>
        <taxon>Agaricomycetidae</taxon>
        <taxon>Agaricales</taxon>
        <taxon>Marasmiineae</taxon>
        <taxon>Marasmiaceae</taxon>
        <taxon>Moniliophthora</taxon>
    </lineage>
</organism>
<feature type="domain" description="Protein kinase" evidence="6">
    <location>
        <begin position="207"/>
        <end position="477"/>
    </location>
</feature>
<dbReference type="InterPro" id="IPR001245">
    <property type="entry name" value="Ser-Thr/Tyr_kinase_cat_dom"/>
</dbReference>
<feature type="compositionally biased region" description="Low complexity" evidence="5">
    <location>
        <begin position="538"/>
        <end position="548"/>
    </location>
</feature>
<dbReference type="InterPro" id="IPR011009">
    <property type="entry name" value="Kinase-like_dom_sf"/>
</dbReference>
<sequence length="695" mass="79445">MTLRGKVVKVLRPFKSISVLRSFSGFPKPSVDAKHKHLLLKYLLTYRQKQIEAYSFACKCVLLLQTSPHLLEHIASELERVGMKLISTRRDTHTLEIATIAFQDDMFLCPVLAEAQQDIPLFTSLKGILRGLELLVFDIEKCMATVNLRWAPFVMEMLQYYLDNDYYHDHLNSLHYLFREACIQCLVYLNRKYHVLPSSFFLSNISREGSFPVSGGAYADIWKGYMNGSELICHKVLRIFTASFDEVKLLKDLSKEVLIWRQLRHPYVHEFLGVCADLFRPSFSMVSPWMEHGNITSFLEGKHGGHLGTEFKIRLIHQVAKGIQYLHEHDPPVIHGDVKGANILISGGLQCRITDFGISTMEIDHRFDASDSAIRGSIPWLAPELMNPEPVIVTRHAKSRDIYALGCTIIEILSGKPPFYDKKIDVQVMISVLQGNRPERPSACPEWVYRLAELCWNEKASARPKADFVVLLLSEGITEYWPSPPPLQISHSELPPPTLARARQLPREMALERPPPLKDYGYRHLTRSSSRSLHRRSSSLSQRSSSKSFFEEQSVRRSRSSSSDRSSSLTQRSNRQVSKPVLKILLRKSHPRDDLPATYRESSSPTLRLTGLNIDERDVLRRASTMPIGLSPSIQGLESRFVPPGADKARLAIIERPSSNRGDADNFLLIVDFRELWKDGQLRHVWNNFRQRNQP</sequence>
<keyword evidence="2" id="KW-0547">Nucleotide-binding</keyword>
<protein>
    <recommendedName>
        <fullName evidence="6">Protein kinase domain-containing protein</fullName>
    </recommendedName>
</protein>
<name>V2XSY8_MONRO</name>
<dbReference type="GO" id="GO:0004674">
    <property type="term" value="F:protein serine/threonine kinase activity"/>
    <property type="evidence" value="ECO:0007669"/>
    <property type="project" value="TreeGrafter"/>
</dbReference>
<proteinExistence type="predicted"/>
<dbReference type="PANTHER" id="PTHR44329">
    <property type="entry name" value="SERINE/THREONINE-PROTEIN KINASE TNNI3K-RELATED"/>
    <property type="match status" value="1"/>
</dbReference>
<dbReference type="PROSITE" id="PS50011">
    <property type="entry name" value="PROTEIN_KINASE_DOM"/>
    <property type="match status" value="1"/>
</dbReference>
<evidence type="ECO:0000256" key="2">
    <source>
        <dbReference type="ARBA" id="ARBA00022741"/>
    </source>
</evidence>
<keyword evidence="1" id="KW-0808">Transferase</keyword>
<reference evidence="7 8" key="1">
    <citation type="journal article" date="2014" name="BMC Genomics">
        <title>Genome and secretome analysis of the hemibiotrophic fungal pathogen, Moniliophthora roreri, which causes frosty pod rot disease of cacao: mechanisms of the biotrophic and necrotrophic phases.</title>
        <authorList>
            <person name="Meinhardt L.W."/>
            <person name="Costa G.G.L."/>
            <person name="Thomazella D.P.T."/>
            <person name="Teixeira P.J.P.L."/>
            <person name="Carazzolle M.F."/>
            <person name="Schuster S.C."/>
            <person name="Carlson J.E."/>
            <person name="Guiltinan M.J."/>
            <person name="Mieczkowski P."/>
            <person name="Farmer A."/>
            <person name="Ramaraj T."/>
            <person name="Crozier J."/>
            <person name="Davis R.E."/>
            <person name="Shao J."/>
            <person name="Melnick R.L."/>
            <person name="Pereira G.A.G."/>
            <person name="Bailey B.A."/>
        </authorList>
    </citation>
    <scope>NUCLEOTIDE SEQUENCE [LARGE SCALE GENOMIC DNA]</scope>
    <source>
        <strain evidence="7 8">MCA 2997</strain>
    </source>
</reference>
<dbReference type="InterPro" id="IPR000719">
    <property type="entry name" value="Prot_kinase_dom"/>
</dbReference>
<dbReference type="Pfam" id="PF07714">
    <property type="entry name" value="PK_Tyr_Ser-Thr"/>
    <property type="match status" value="1"/>
</dbReference>
<keyword evidence="8" id="KW-1185">Reference proteome</keyword>
<dbReference type="STRING" id="1381753.V2XSY8"/>
<keyword evidence="4" id="KW-0067">ATP-binding</keyword>
<dbReference type="InterPro" id="IPR008271">
    <property type="entry name" value="Ser/Thr_kinase_AS"/>
</dbReference>
<evidence type="ECO:0000256" key="5">
    <source>
        <dbReference type="SAM" id="MobiDB-lite"/>
    </source>
</evidence>
<dbReference type="AlphaFoldDB" id="V2XSY8"/>
<feature type="compositionally biased region" description="Low complexity" evidence="5">
    <location>
        <begin position="560"/>
        <end position="573"/>
    </location>
</feature>
<dbReference type="EMBL" id="AWSO01000071">
    <property type="protein sequence ID" value="ESK95620.1"/>
    <property type="molecule type" value="Genomic_DNA"/>
</dbReference>
<gene>
    <name evidence="7" type="ORF">Moror_12592</name>
</gene>
<feature type="region of interest" description="Disordered" evidence="5">
    <location>
        <begin position="506"/>
        <end position="586"/>
    </location>
</feature>
<dbReference type="PANTHER" id="PTHR44329:SF288">
    <property type="entry name" value="MITOGEN-ACTIVATED PROTEIN KINASE KINASE KINASE 20"/>
    <property type="match status" value="1"/>
</dbReference>
<evidence type="ECO:0000256" key="4">
    <source>
        <dbReference type="ARBA" id="ARBA00022840"/>
    </source>
</evidence>